<dbReference type="InterPro" id="IPR004391">
    <property type="entry name" value="Glu_race"/>
</dbReference>
<proteinExistence type="inferred from homology"/>
<feature type="active site" description="Proton donor/acceptor" evidence="7">
    <location>
        <position position="185"/>
    </location>
</feature>
<dbReference type="UniPathway" id="UPA00219"/>
<comment type="similarity">
    <text evidence="7">Belongs to the aspartate/glutamate racemases family.</text>
</comment>
<keyword evidence="4 7" id="KW-0573">Peptidoglycan synthesis</keyword>
<dbReference type="PANTHER" id="PTHR21198:SF3">
    <property type="entry name" value="GLUTAMATE RACEMASE"/>
    <property type="match status" value="1"/>
</dbReference>
<evidence type="ECO:0000256" key="3">
    <source>
        <dbReference type="ARBA" id="ARBA00022960"/>
    </source>
</evidence>
<sequence length="272" mass="30102">MKPAPVGIMDSGIGGFSVVLEMRKLFPSCPIVYFADPLHFPYGEKRKEELAPIVQPVVDFLVHGIKVGLLVVACGTVSSLLLPELREKYTLPMLGIVEPACREALAMVREGAIGVLATRATIRVGAFRQTLARFRPGVEVVEEAWPEFIEAVEEGVFDTPSWRFWVRERLEALYARGVRGVIMGCTHFALISTFFEELAQGLFPIVNPAVSCAREVGELLPLGQLQGPGLLTVFVRGDREGFLQVIERFRFPLEMDVVSFENACGWVAHAWG</sequence>
<feature type="active site" description="Proton donor/acceptor" evidence="7">
    <location>
        <position position="74"/>
    </location>
</feature>
<comment type="function">
    <text evidence="7">Provides the (R)-glutamate required for cell wall biosynthesis.</text>
</comment>
<dbReference type="InterPro" id="IPR001920">
    <property type="entry name" value="Asp/Glu_race"/>
</dbReference>
<comment type="catalytic activity">
    <reaction evidence="1 7">
        <text>L-glutamate = D-glutamate</text>
        <dbReference type="Rhea" id="RHEA:12813"/>
        <dbReference type="ChEBI" id="CHEBI:29985"/>
        <dbReference type="ChEBI" id="CHEBI:29986"/>
        <dbReference type="EC" id="5.1.1.3"/>
    </reaction>
</comment>
<dbReference type="AlphaFoldDB" id="A0A7V4DEE6"/>
<feature type="binding site" evidence="7">
    <location>
        <begin position="42"/>
        <end position="43"/>
    </location>
    <ligand>
        <name>substrate</name>
    </ligand>
</feature>
<dbReference type="HAMAP" id="MF_00258">
    <property type="entry name" value="Glu_racemase"/>
    <property type="match status" value="1"/>
</dbReference>
<accession>A0A7V4DEE6</accession>
<feature type="binding site" evidence="7">
    <location>
        <begin position="186"/>
        <end position="187"/>
    </location>
    <ligand>
        <name>substrate</name>
    </ligand>
</feature>
<keyword evidence="6 7" id="KW-0961">Cell wall biogenesis/degradation</keyword>
<dbReference type="EMBL" id="DTFV01000064">
    <property type="protein sequence ID" value="HGI30570.1"/>
    <property type="molecule type" value="Genomic_DNA"/>
</dbReference>
<dbReference type="GO" id="GO:0009252">
    <property type="term" value="P:peptidoglycan biosynthetic process"/>
    <property type="evidence" value="ECO:0007669"/>
    <property type="project" value="UniProtKB-UniRule"/>
</dbReference>
<gene>
    <name evidence="7 8" type="primary">murI</name>
    <name evidence="8" type="ORF">ENV30_04580</name>
</gene>
<dbReference type="PANTHER" id="PTHR21198">
    <property type="entry name" value="GLUTAMATE RACEMASE"/>
    <property type="match status" value="1"/>
</dbReference>
<name>A0A7V4DEE6_9BACT</name>
<dbReference type="GO" id="GO:0071555">
    <property type="term" value="P:cell wall organization"/>
    <property type="evidence" value="ECO:0007669"/>
    <property type="project" value="UniProtKB-KW"/>
</dbReference>
<evidence type="ECO:0000256" key="6">
    <source>
        <dbReference type="ARBA" id="ARBA00023316"/>
    </source>
</evidence>
<evidence type="ECO:0000313" key="8">
    <source>
        <dbReference type="EMBL" id="HGI30570.1"/>
    </source>
</evidence>
<dbReference type="SUPFAM" id="SSF53681">
    <property type="entry name" value="Aspartate/glutamate racemase"/>
    <property type="match status" value="2"/>
</dbReference>
<reference evidence="8" key="1">
    <citation type="journal article" date="2020" name="mSystems">
        <title>Genome- and Community-Level Interaction Insights into Carbon Utilization and Element Cycling Functions of Hydrothermarchaeota in Hydrothermal Sediment.</title>
        <authorList>
            <person name="Zhou Z."/>
            <person name="Liu Y."/>
            <person name="Xu W."/>
            <person name="Pan J."/>
            <person name="Luo Z.H."/>
            <person name="Li M."/>
        </authorList>
    </citation>
    <scope>NUCLEOTIDE SEQUENCE [LARGE SCALE GENOMIC DNA]</scope>
    <source>
        <strain evidence="8">SpSt-747</strain>
    </source>
</reference>
<dbReference type="InterPro" id="IPR015942">
    <property type="entry name" value="Asp/Glu/hydantoin_racemase"/>
</dbReference>
<comment type="pathway">
    <text evidence="7">Cell wall biogenesis; peptidoglycan biosynthesis.</text>
</comment>
<evidence type="ECO:0000256" key="7">
    <source>
        <dbReference type="HAMAP-Rule" id="MF_00258"/>
    </source>
</evidence>
<dbReference type="Pfam" id="PF01177">
    <property type="entry name" value="Asp_Glu_race"/>
    <property type="match status" value="1"/>
</dbReference>
<evidence type="ECO:0000256" key="4">
    <source>
        <dbReference type="ARBA" id="ARBA00022984"/>
    </source>
</evidence>
<keyword evidence="3 7" id="KW-0133">Cell shape</keyword>
<comment type="caution">
    <text evidence="8">The sequence shown here is derived from an EMBL/GenBank/DDBJ whole genome shotgun (WGS) entry which is preliminary data.</text>
</comment>
<dbReference type="EC" id="5.1.1.3" evidence="2 7"/>
<dbReference type="Gene3D" id="3.40.50.1860">
    <property type="match status" value="2"/>
</dbReference>
<evidence type="ECO:0000256" key="5">
    <source>
        <dbReference type="ARBA" id="ARBA00023235"/>
    </source>
</evidence>
<comment type="caution">
    <text evidence="7">Lacks conserved residue(s) required for the propagation of feature annotation.</text>
</comment>
<dbReference type="GO" id="GO:0008881">
    <property type="term" value="F:glutamate racemase activity"/>
    <property type="evidence" value="ECO:0007669"/>
    <property type="project" value="UniProtKB-UniRule"/>
</dbReference>
<feature type="binding site" evidence="7">
    <location>
        <begin position="10"/>
        <end position="11"/>
    </location>
    <ligand>
        <name>substrate</name>
    </ligand>
</feature>
<evidence type="ECO:0000256" key="1">
    <source>
        <dbReference type="ARBA" id="ARBA00001602"/>
    </source>
</evidence>
<dbReference type="NCBIfam" id="TIGR00067">
    <property type="entry name" value="glut_race"/>
    <property type="match status" value="1"/>
</dbReference>
<evidence type="ECO:0000256" key="2">
    <source>
        <dbReference type="ARBA" id="ARBA00013090"/>
    </source>
</evidence>
<dbReference type="GO" id="GO:0008360">
    <property type="term" value="P:regulation of cell shape"/>
    <property type="evidence" value="ECO:0007669"/>
    <property type="project" value="UniProtKB-KW"/>
</dbReference>
<keyword evidence="5 7" id="KW-0413">Isomerase</keyword>
<organism evidence="8">
    <name type="scientific">Candidatus Caldatribacterium californiense</name>
    <dbReference type="NCBI Taxonomy" id="1454726"/>
    <lineage>
        <taxon>Bacteria</taxon>
        <taxon>Pseudomonadati</taxon>
        <taxon>Atribacterota</taxon>
        <taxon>Atribacteria</taxon>
        <taxon>Atribacterales</taxon>
        <taxon>Candidatus Caldatribacteriaceae</taxon>
        <taxon>Candidatus Caldatribacterium</taxon>
    </lineage>
</organism>
<protein>
    <recommendedName>
        <fullName evidence="2 7">Glutamate racemase</fullName>
        <ecNumber evidence="2 7">5.1.1.3</ecNumber>
    </recommendedName>
</protein>